<feature type="binding site" evidence="3">
    <location>
        <begin position="345"/>
        <end position="346"/>
    </location>
    <ligand>
        <name>substrate</name>
    </ligand>
</feature>
<dbReference type="CDD" id="cd08209">
    <property type="entry name" value="RLP_DK-MTP-1-P-enolase"/>
    <property type="match status" value="1"/>
</dbReference>
<evidence type="ECO:0000256" key="1">
    <source>
        <dbReference type="ARBA" id="ARBA00022723"/>
    </source>
</evidence>
<comment type="miscellaneous">
    <text evidence="3">Has no RuBP-carboxylation activity.</text>
</comment>
<dbReference type="NCBIfam" id="NF007095">
    <property type="entry name" value="PRK09549.1"/>
    <property type="match status" value="1"/>
</dbReference>
<feature type="active site" description="Proton acceptor" evidence="3">
    <location>
        <position position="85"/>
    </location>
</feature>
<feature type="binding site" description="via carbamate group" evidence="3">
    <location>
        <position position="160"/>
    </location>
    <ligand>
        <name>Mg(2+)</name>
        <dbReference type="ChEBI" id="CHEBI:18420"/>
    </ligand>
</feature>
<dbReference type="SUPFAM" id="SSF51649">
    <property type="entry name" value="RuBisCo, C-terminal domain"/>
    <property type="match status" value="1"/>
</dbReference>
<dbReference type="SUPFAM" id="SSF54966">
    <property type="entry name" value="RuBisCO, large subunit, small (N-terminal) domain"/>
    <property type="match status" value="1"/>
</dbReference>
<feature type="modified residue" description="N6-carboxylysine" evidence="3">
    <location>
        <position position="160"/>
    </location>
</feature>
<protein>
    <recommendedName>
        <fullName evidence="3">2,3-diketo-5-methylthiopentyl-1-phosphate enolase</fullName>
        <shortName evidence="3">DK-MTP-1-P enolase</shortName>
        <ecNumber evidence="3">5.3.2.5</ecNumber>
    </recommendedName>
    <alternativeName>
        <fullName evidence="3">RuBisCO-like protein</fullName>
        <shortName evidence="3">RLP</shortName>
    </alternativeName>
</protein>
<dbReference type="OrthoDB" id="9770811at2"/>
<dbReference type="InterPro" id="IPR036422">
    <property type="entry name" value="RuBisCO_lsu_N_sf"/>
</dbReference>
<dbReference type="EMBL" id="LNQL01000003">
    <property type="protein sequence ID" value="KSU48941.1"/>
    <property type="molecule type" value="Genomic_DNA"/>
</dbReference>
<evidence type="ECO:0000256" key="3">
    <source>
        <dbReference type="HAMAP-Rule" id="MF_01679"/>
    </source>
</evidence>
<dbReference type="InterPro" id="IPR017717">
    <property type="entry name" value="Diketo-Methiopentyl-P_enolase"/>
</dbReference>
<accession>A0A0V8GFA4</accession>
<dbReference type="UniPathway" id="UPA00904">
    <property type="reaction ID" value="UER00876"/>
</dbReference>
<dbReference type="Gene3D" id="3.30.70.150">
    <property type="entry name" value="RuBisCO large subunit, N-terminal domain"/>
    <property type="match status" value="1"/>
</dbReference>
<comment type="pathway">
    <text evidence="3">Amino-acid biosynthesis; L-methionine biosynthesis via salvage pathway; L-methionine from S-methyl-5-thio-alpha-D-ribose 1-phosphate: step 3/6.</text>
</comment>
<feature type="binding site" evidence="3">
    <location>
        <position position="251"/>
    </location>
    <ligand>
        <name>substrate</name>
    </ligand>
</feature>
<feature type="binding site" evidence="3">
    <location>
        <position position="163"/>
    </location>
    <ligand>
        <name>Mg(2+)</name>
        <dbReference type="ChEBI" id="CHEBI:18420"/>
    </ligand>
</feature>
<reference evidence="5 6" key="1">
    <citation type="journal article" date="2015" name="Int. J. Syst. Evol. Microbiol.">
        <title>Exiguobacterium enclense sp. nov., isolated from sediment.</title>
        <authorList>
            <person name="Dastager S.G."/>
            <person name="Mawlankar R."/>
            <person name="Sonalkar V.V."/>
            <person name="Thorat M.N."/>
            <person name="Mual P."/>
            <person name="Verma A."/>
            <person name="Krishnamurthi S."/>
            <person name="Tang S.K."/>
            <person name="Li W.J."/>
        </authorList>
    </citation>
    <scope>NUCLEOTIDE SEQUENCE [LARGE SCALE GENOMIC DNA]</scope>
    <source>
        <strain evidence="5 6">NIO-1109</strain>
    </source>
</reference>
<dbReference type="Proteomes" id="UP000053797">
    <property type="component" value="Unassembled WGS sequence"/>
</dbReference>
<comment type="similarity">
    <text evidence="3">Belongs to the RuBisCO large chain family. Type IV subfamily.</text>
</comment>
<feature type="binding site" evidence="3">
    <location>
        <position position="323"/>
    </location>
    <ligand>
        <name>substrate</name>
    </ligand>
</feature>
<feature type="domain" description="Ribulose bisphosphate carboxylase large subunit C-terminal" evidence="4">
    <location>
        <begin position="308"/>
        <end position="392"/>
    </location>
</feature>
<feature type="binding site" evidence="3">
    <location>
        <position position="162"/>
    </location>
    <ligand>
        <name>Mg(2+)</name>
        <dbReference type="ChEBI" id="CHEBI:18420"/>
    </ligand>
</feature>
<keyword evidence="2 3" id="KW-0460">Magnesium</keyword>
<dbReference type="HAMAP" id="MF_01679">
    <property type="entry name" value="Salvage_MtnW"/>
    <property type="match status" value="1"/>
</dbReference>
<dbReference type="InterPro" id="IPR000685">
    <property type="entry name" value="RuBisCO_lsu_C"/>
</dbReference>
<name>A0A0V8GFA4_9BACL</name>
<comment type="function">
    <text evidence="3">Catalyzes the enolization of 2,3-diketo-5-methylthiopentyl-1-phosphate (DK-MTP-1-P) into 2-hydroxy-3-keto-5-methylthiopentenyl-1-phosphate (HK-MTPenyl-1-P).</text>
</comment>
<evidence type="ECO:0000313" key="5">
    <source>
        <dbReference type="EMBL" id="KSU48941.1"/>
    </source>
</evidence>
<dbReference type="Gene3D" id="3.20.20.110">
    <property type="entry name" value="Ribulose bisphosphate carboxylase, large subunit, C-terminal domain"/>
    <property type="match status" value="1"/>
</dbReference>
<dbReference type="PANTHER" id="PTHR42704:SF17">
    <property type="entry name" value="RIBULOSE BISPHOSPHATE CARBOXYLASE LARGE CHAIN"/>
    <property type="match status" value="1"/>
</dbReference>
<comment type="catalytic activity">
    <reaction evidence="3">
        <text>5-methylsulfanyl-2,3-dioxopentyl phosphate = 2-hydroxy-5-methylsulfanyl-3-oxopent-1-enyl phosphate</text>
        <dbReference type="Rhea" id="RHEA:18769"/>
        <dbReference type="ChEBI" id="CHEBI:58828"/>
        <dbReference type="ChEBI" id="CHEBI:59505"/>
        <dbReference type="EC" id="5.3.2.5"/>
    </reaction>
</comment>
<dbReference type="GO" id="GO:0015977">
    <property type="term" value="P:carbon fixation"/>
    <property type="evidence" value="ECO:0007669"/>
    <property type="project" value="InterPro"/>
</dbReference>
<dbReference type="GO" id="GO:0019509">
    <property type="term" value="P:L-methionine salvage from methylthioadenosine"/>
    <property type="evidence" value="ECO:0007669"/>
    <property type="project" value="UniProtKB-UniRule"/>
</dbReference>
<keyword evidence="3" id="KW-0486">Methionine biosynthesis</keyword>
<evidence type="ECO:0000256" key="2">
    <source>
        <dbReference type="ARBA" id="ARBA00022842"/>
    </source>
</evidence>
<dbReference type="SFLD" id="SFLDG00301">
    <property type="entry name" value="RuBisCO-like_proteins"/>
    <property type="match status" value="1"/>
</dbReference>
<dbReference type="EC" id="5.3.2.5" evidence="3"/>
<organism evidence="5 6">
    <name type="scientific">Exiguobacterium indicum</name>
    <dbReference type="NCBI Taxonomy" id="296995"/>
    <lineage>
        <taxon>Bacteria</taxon>
        <taxon>Bacillati</taxon>
        <taxon>Bacillota</taxon>
        <taxon>Bacilli</taxon>
        <taxon>Bacillales</taxon>
        <taxon>Bacillales Family XII. Incertae Sedis</taxon>
        <taxon>Exiguobacterium</taxon>
    </lineage>
</organism>
<feature type="binding site" evidence="3">
    <location>
        <begin position="160"/>
        <end position="163"/>
    </location>
    <ligand>
        <name>substrate</name>
    </ligand>
</feature>
<feature type="binding site" evidence="3">
    <location>
        <position position="134"/>
    </location>
    <ligand>
        <name>substrate</name>
    </ligand>
</feature>
<dbReference type="RefSeq" id="WP_058265589.1">
    <property type="nucleotide sequence ID" value="NZ_FMYN01000003.1"/>
</dbReference>
<dbReference type="GO" id="GO:0016984">
    <property type="term" value="F:ribulose-bisphosphate carboxylase activity"/>
    <property type="evidence" value="ECO:0007669"/>
    <property type="project" value="InterPro"/>
</dbReference>
<feature type="domain" description="Ribulose bisphosphate carboxylase large subunit C-terminal" evidence="4">
    <location>
        <begin position="113"/>
        <end position="282"/>
    </location>
</feature>
<keyword evidence="1 3" id="KW-0479">Metal-binding</keyword>
<keyword evidence="3" id="KW-0413">Isomerase</keyword>
<dbReference type="GO" id="GO:0043715">
    <property type="term" value="F:2,3-diketo-5-methylthiopentyl-1-phosphate enolase activity"/>
    <property type="evidence" value="ECO:0007669"/>
    <property type="project" value="UniProtKB-UniRule"/>
</dbReference>
<keyword evidence="3" id="KW-0028">Amino-acid biosynthesis</keyword>
<dbReference type="AlphaFoldDB" id="A0A0V8GFA4"/>
<dbReference type="Pfam" id="PF00016">
    <property type="entry name" value="RuBisCO_large"/>
    <property type="match status" value="2"/>
</dbReference>
<dbReference type="SFLD" id="SFLDS00014">
    <property type="entry name" value="RuBisCO"/>
    <property type="match status" value="1"/>
</dbReference>
<comment type="caution">
    <text evidence="5">The sequence shown here is derived from an EMBL/GenBank/DDBJ whole genome shotgun (WGS) entry which is preliminary data.</text>
</comment>
<dbReference type="PANTHER" id="PTHR42704">
    <property type="entry name" value="RIBULOSE BISPHOSPHATE CARBOXYLASE"/>
    <property type="match status" value="1"/>
</dbReference>
<dbReference type="GO" id="GO:0000287">
    <property type="term" value="F:magnesium ion binding"/>
    <property type="evidence" value="ECO:0007669"/>
    <property type="project" value="UniProtKB-UniRule"/>
</dbReference>
<evidence type="ECO:0000313" key="6">
    <source>
        <dbReference type="Proteomes" id="UP000053797"/>
    </source>
</evidence>
<dbReference type="InterPro" id="IPR036376">
    <property type="entry name" value="RuBisCO_lsu_C_sf"/>
</dbReference>
<proteinExistence type="inferred from homology"/>
<evidence type="ECO:0000259" key="4">
    <source>
        <dbReference type="Pfam" id="PF00016"/>
    </source>
</evidence>
<comment type="subunit">
    <text evidence="3">Homodimer.</text>
</comment>
<sequence>MAYITATYQLAARDRLEQRAEQLALGLTVGSWTELNHLEQQQLASFKGEVVHTEERDGKGYITIRYPEHNVSRDFSAILTTVFGKLSLDGEIKLTELLLPDTFTSDFPGAKFGIEGVRSLIGVEDRPLLMSIFKGVIGRDLSFLRDQLEGQLAGGIDLVKDDEILYDNPLTPTIDRARIGREVIDAHFHRTGKRALYAITLSGPVFTLKDQAKRLIDAGATAFLLNTFTYGLDVLRELASDPEINVPIFNHPAYSGALIASPNHGVAAPVLLGTLPRAAGADLTLFPSPYGNVALPKDVARSIAVEATRLGQTKSIFPVPSAGIHPGLVAQLVRDFGIDSVINAGGGVHGHPQGAAAGVIAFRQALDAALANESLSTAASRHEELRIALDAWGIKS</sequence>
<comment type="cofactor">
    <cofactor evidence="3">
        <name>Mg(2+)</name>
        <dbReference type="ChEBI" id="CHEBI:18420"/>
    </cofactor>
    <text evidence="3">Binds 1 Mg(2+) ion per subunit.</text>
</comment>
<dbReference type="InterPro" id="IPR033966">
    <property type="entry name" value="RuBisCO"/>
</dbReference>
<gene>
    <name evidence="3 5" type="primary">mtnW</name>
    <name evidence="5" type="ORF">AS033_11485</name>
</gene>